<dbReference type="EMBL" id="OP765584">
    <property type="protein sequence ID" value="UZT29054.1"/>
    <property type="molecule type" value="Genomic_DNA"/>
</dbReference>
<dbReference type="EMBL" id="OP765507">
    <property type="protein sequence ID" value="UZT28778.1"/>
    <property type="molecule type" value="Genomic_DNA"/>
</dbReference>
<dbReference type="InterPro" id="IPR002654">
    <property type="entry name" value="Glyco_trans_25"/>
</dbReference>
<dbReference type="Pfam" id="PF01755">
    <property type="entry name" value="Glyco_transf_25"/>
    <property type="match status" value="1"/>
</dbReference>
<sequence length="241" mass="29148">MNVQIPIPKLPWNIYWINLDRRKDRKKHMENILSKNINYRISAIDYKNNFEPYKFISRYNMRGPQYACTLSHIKAIETYLNNEDDKNPYCFISEDDCYTDYCQYWQERHFDLFKETTNLDILQMCTTSNHYNDCKLNIQNMSSSCTAFYMIKRNIAKDIINTYVEKEHLINFNNSEHIPITDNIIWKFGDTKLIPMISLSTIDVNFSDISPNVNVYENIYWENYFKNSINKYLNYWKKLEN</sequence>
<dbReference type="CDD" id="cd06532">
    <property type="entry name" value="Glyco_transf_25"/>
    <property type="match status" value="1"/>
</dbReference>
<feature type="domain" description="Glycosyl transferase family 25" evidence="1">
    <location>
        <begin position="13"/>
        <end position="162"/>
    </location>
</feature>
<organism evidence="3">
    <name type="scientific">Nucleocytoviricota sp</name>
    <dbReference type="NCBI Taxonomy" id="2809609"/>
    <lineage>
        <taxon>Viruses</taxon>
        <taxon>Varidnaviria</taxon>
        <taxon>Bamfordvirae</taxon>
        <taxon>Nucleocytoviricota</taxon>
    </lineage>
</organism>
<evidence type="ECO:0000259" key="1">
    <source>
        <dbReference type="Pfam" id="PF01755"/>
    </source>
</evidence>
<proteinExistence type="predicted"/>
<name>A0A9E8JYN1_9VIRU</name>
<accession>A0A9E8JYN1</accession>
<evidence type="ECO:0000313" key="2">
    <source>
        <dbReference type="EMBL" id="UZT28778.1"/>
    </source>
</evidence>
<reference evidence="3" key="1">
    <citation type="submission" date="2022-11" db="EMBL/GenBank/DDBJ databases">
        <title>Genomics discovery of giant fungal viruses from subsurface oceanic crustal fluids.</title>
        <authorList>
            <person name="Bhattacharjee A.S."/>
            <person name="Schulz F."/>
            <person name="Woyke T."/>
            <person name="Orcutt B.N."/>
            <person name="Matinez Martinez J."/>
        </authorList>
    </citation>
    <scope>NUCLEOTIDE SEQUENCE</scope>
    <source>
        <strain evidence="2">VSAG1.JdFR</strain>
        <strain evidence="3">VSAG8.JdFR</strain>
    </source>
</reference>
<evidence type="ECO:0000313" key="3">
    <source>
        <dbReference type="EMBL" id="UZT29054.1"/>
    </source>
</evidence>
<protein>
    <recommendedName>
        <fullName evidence="1">Glycosyl transferase family 25 domain-containing protein</fullName>
    </recommendedName>
</protein>